<dbReference type="Gene3D" id="1.20.1280.50">
    <property type="match status" value="1"/>
</dbReference>
<dbReference type="InterPro" id="IPR036047">
    <property type="entry name" value="F-box-like_dom_sf"/>
</dbReference>
<feature type="domain" description="F-box" evidence="1">
    <location>
        <begin position="1"/>
        <end position="43"/>
    </location>
</feature>
<dbReference type="PANTHER" id="PTHR31672:SF13">
    <property type="entry name" value="F-BOX PROTEIN CPR30-LIKE"/>
    <property type="match status" value="1"/>
</dbReference>
<proteinExistence type="predicted"/>
<sequence length="381" mass="43392">MSTLPPELIDEILLRLPVKFLCRFKCVSKEWIDLISNPSFVKMHLSRAQTLGRTRLLVDDFWDLFSADLETVSYNDDKITMLRLGFPIPEKFYWIRCFGSCNGLLGLITENNKLFVYNPSTQKCKQISNSGGPARIRHLYGFGYAESIDDYKLVKKSCPGELVEVYSLGNNSWTSIENGLHFPEKCYEMGVYLNGAIHWAFEDLDGSCVIAVFDLVDEKFKTISLPDTVLKGNCHYTLTALGGSLYLAVDKSDGQKQICVMPKHGVQGSWKINTMGMDNNSFSELRPLELLINSKTLLLMTKEGLVFVDANDYKLKNVEVGVMYQDDGIEQYNVVEFETEESWHKLYVYTESLVSPEYKSDFTAQGLKTLVQVREQDKVKE</sequence>
<dbReference type="CDD" id="cd22157">
    <property type="entry name" value="F-box_AtFBW1-like"/>
    <property type="match status" value="1"/>
</dbReference>
<name>A0AAD5JIC9_ACENE</name>
<dbReference type="AlphaFoldDB" id="A0AAD5JIC9"/>
<dbReference type="InterPro" id="IPR006527">
    <property type="entry name" value="F-box-assoc_dom_typ1"/>
</dbReference>
<protein>
    <recommendedName>
        <fullName evidence="1">F-box domain-containing protein</fullName>
    </recommendedName>
</protein>
<organism evidence="2 3">
    <name type="scientific">Acer negundo</name>
    <name type="common">Box elder</name>
    <dbReference type="NCBI Taxonomy" id="4023"/>
    <lineage>
        <taxon>Eukaryota</taxon>
        <taxon>Viridiplantae</taxon>
        <taxon>Streptophyta</taxon>
        <taxon>Embryophyta</taxon>
        <taxon>Tracheophyta</taxon>
        <taxon>Spermatophyta</taxon>
        <taxon>Magnoliopsida</taxon>
        <taxon>eudicotyledons</taxon>
        <taxon>Gunneridae</taxon>
        <taxon>Pentapetalae</taxon>
        <taxon>rosids</taxon>
        <taxon>malvids</taxon>
        <taxon>Sapindales</taxon>
        <taxon>Sapindaceae</taxon>
        <taxon>Hippocastanoideae</taxon>
        <taxon>Acereae</taxon>
        <taxon>Acer</taxon>
    </lineage>
</organism>
<dbReference type="Pfam" id="PF07734">
    <property type="entry name" value="FBA_1"/>
    <property type="match status" value="1"/>
</dbReference>
<dbReference type="PANTHER" id="PTHR31672">
    <property type="entry name" value="BNACNNG10540D PROTEIN"/>
    <property type="match status" value="1"/>
</dbReference>
<dbReference type="NCBIfam" id="TIGR01640">
    <property type="entry name" value="F_box_assoc_1"/>
    <property type="match status" value="1"/>
</dbReference>
<comment type="caution">
    <text evidence="2">The sequence shown here is derived from an EMBL/GenBank/DDBJ whole genome shotgun (WGS) entry which is preliminary data.</text>
</comment>
<dbReference type="SMART" id="SM00256">
    <property type="entry name" value="FBOX"/>
    <property type="match status" value="1"/>
</dbReference>
<dbReference type="InterPro" id="IPR017451">
    <property type="entry name" value="F-box-assoc_interact_dom"/>
</dbReference>
<reference evidence="2" key="2">
    <citation type="submission" date="2023-02" db="EMBL/GenBank/DDBJ databases">
        <authorList>
            <person name="Swenson N.G."/>
            <person name="Wegrzyn J.L."/>
            <person name="Mcevoy S.L."/>
        </authorList>
    </citation>
    <scope>NUCLEOTIDE SEQUENCE</scope>
    <source>
        <strain evidence="2">91603</strain>
        <tissue evidence="2">Leaf</tissue>
    </source>
</reference>
<dbReference type="InterPro" id="IPR001810">
    <property type="entry name" value="F-box_dom"/>
</dbReference>
<evidence type="ECO:0000313" key="2">
    <source>
        <dbReference type="EMBL" id="KAI9201153.1"/>
    </source>
</evidence>
<accession>A0AAD5JIC9</accession>
<dbReference type="InterPro" id="IPR050796">
    <property type="entry name" value="SCF_F-box_component"/>
</dbReference>
<dbReference type="EMBL" id="JAJSOW010000001">
    <property type="protein sequence ID" value="KAI9201153.1"/>
    <property type="molecule type" value="Genomic_DNA"/>
</dbReference>
<dbReference type="InterPro" id="IPR011043">
    <property type="entry name" value="Gal_Oxase/kelch_b-propeller"/>
</dbReference>
<dbReference type="PROSITE" id="PS50181">
    <property type="entry name" value="FBOX"/>
    <property type="match status" value="1"/>
</dbReference>
<dbReference type="Pfam" id="PF00646">
    <property type="entry name" value="F-box"/>
    <property type="match status" value="1"/>
</dbReference>
<keyword evidence="3" id="KW-1185">Reference proteome</keyword>
<dbReference type="SUPFAM" id="SSF50965">
    <property type="entry name" value="Galactose oxidase, central domain"/>
    <property type="match status" value="1"/>
</dbReference>
<evidence type="ECO:0000259" key="1">
    <source>
        <dbReference type="PROSITE" id="PS50181"/>
    </source>
</evidence>
<dbReference type="Proteomes" id="UP001064489">
    <property type="component" value="Chromosome 9"/>
</dbReference>
<gene>
    <name evidence="2" type="ORF">LWI28_019005</name>
</gene>
<dbReference type="SUPFAM" id="SSF81383">
    <property type="entry name" value="F-box domain"/>
    <property type="match status" value="1"/>
</dbReference>
<evidence type="ECO:0000313" key="3">
    <source>
        <dbReference type="Proteomes" id="UP001064489"/>
    </source>
</evidence>
<reference evidence="2" key="1">
    <citation type="journal article" date="2022" name="Plant J.">
        <title>Strategies of tolerance reflected in two North American maple genomes.</title>
        <authorList>
            <person name="McEvoy S.L."/>
            <person name="Sezen U.U."/>
            <person name="Trouern-Trend A."/>
            <person name="McMahon S.M."/>
            <person name="Schaberg P.G."/>
            <person name="Yang J."/>
            <person name="Wegrzyn J.L."/>
            <person name="Swenson N.G."/>
        </authorList>
    </citation>
    <scope>NUCLEOTIDE SEQUENCE</scope>
    <source>
        <strain evidence="2">91603</strain>
    </source>
</reference>